<keyword evidence="2" id="KW-1185">Reference proteome</keyword>
<organism evidence="1 2">
    <name type="scientific">Plakobranchus ocellatus</name>
    <dbReference type="NCBI Taxonomy" id="259542"/>
    <lineage>
        <taxon>Eukaryota</taxon>
        <taxon>Metazoa</taxon>
        <taxon>Spiralia</taxon>
        <taxon>Lophotrochozoa</taxon>
        <taxon>Mollusca</taxon>
        <taxon>Gastropoda</taxon>
        <taxon>Heterobranchia</taxon>
        <taxon>Euthyneura</taxon>
        <taxon>Panpulmonata</taxon>
        <taxon>Sacoglossa</taxon>
        <taxon>Placobranchoidea</taxon>
        <taxon>Plakobranchidae</taxon>
        <taxon>Plakobranchus</taxon>
    </lineage>
</organism>
<evidence type="ECO:0000313" key="2">
    <source>
        <dbReference type="Proteomes" id="UP000735302"/>
    </source>
</evidence>
<reference evidence="1 2" key="1">
    <citation type="journal article" date="2021" name="Elife">
        <title>Chloroplast acquisition without the gene transfer in kleptoplastic sea slugs, Plakobranchus ocellatus.</title>
        <authorList>
            <person name="Maeda T."/>
            <person name="Takahashi S."/>
            <person name="Yoshida T."/>
            <person name="Shimamura S."/>
            <person name="Takaki Y."/>
            <person name="Nagai Y."/>
            <person name="Toyoda A."/>
            <person name="Suzuki Y."/>
            <person name="Arimoto A."/>
            <person name="Ishii H."/>
            <person name="Satoh N."/>
            <person name="Nishiyama T."/>
            <person name="Hasebe M."/>
            <person name="Maruyama T."/>
            <person name="Minagawa J."/>
            <person name="Obokata J."/>
            <person name="Shigenobu S."/>
        </authorList>
    </citation>
    <scope>NUCLEOTIDE SEQUENCE [LARGE SCALE GENOMIC DNA]</scope>
</reference>
<dbReference type="Proteomes" id="UP000735302">
    <property type="component" value="Unassembled WGS sequence"/>
</dbReference>
<accession>A0AAV4BX45</accession>
<sequence length="139" mass="15798">MRIRNLQSVFKVLDTDVTVEHDKKGEAFAEFIQVLDNRSLSLRIRDGEDDGHKALNILRKHSRPTGTPRVITLYTQLTSLVKSKQESMTNYIIRAETAVSCLRDAGEHFSDSLLIVMVLKGLPSDYHPFVTVITQRDKT</sequence>
<gene>
    <name evidence="1" type="ORF">PoB_005149000</name>
</gene>
<dbReference type="AlphaFoldDB" id="A0AAV4BX45"/>
<name>A0AAV4BX45_9GAST</name>
<proteinExistence type="predicted"/>
<evidence type="ECO:0000313" key="1">
    <source>
        <dbReference type="EMBL" id="GFO24985.1"/>
    </source>
</evidence>
<dbReference type="Pfam" id="PF14223">
    <property type="entry name" value="Retrotran_gag_2"/>
    <property type="match status" value="1"/>
</dbReference>
<dbReference type="EMBL" id="BLXT01005682">
    <property type="protein sequence ID" value="GFO24985.1"/>
    <property type="molecule type" value="Genomic_DNA"/>
</dbReference>
<protein>
    <submittedName>
        <fullName evidence="1">CCHC-type Zinc finger, nucleic acid binding protein a</fullName>
    </submittedName>
</protein>
<comment type="caution">
    <text evidence="1">The sequence shown here is derived from an EMBL/GenBank/DDBJ whole genome shotgun (WGS) entry which is preliminary data.</text>
</comment>